<evidence type="ECO:0000313" key="4">
    <source>
        <dbReference type="Proteomes" id="UP000271683"/>
    </source>
</evidence>
<feature type="transmembrane region" description="Helical" evidence="2">
    <location>
        <begin position="92"/>
        <end position="113"/>
    </location>
</feature>
<evidence type="ECO:0000256" key="1">
    <source>
        <dbReference type="SAM" id="MobiDB-lite"/>
    </source>
</evidence>
<organism evidence="3 4">
    <name type="scientific">Couchioplanes caeruleus</name>
    <dbReference type="NCBI Taxonomy" id="56438"/>
    <lineage>
        <taxon>Bacteria</taxon>
        <taxon>Bacillati</taxon>
        <taxon>Actinomycetota</taxon>
        <taxon>Actinomycetes</taxon>
        <taxon>Micromonosporales</taxon>
        <taxon>Micromonosporaceae</taxon>
        <taxon>Couchioplanes</taxon>
    </lineage>
</organism>
<keyword evidence="2" id="KW-1133">Transmembrane helix</keyword>
<feature type="region of interest" description="Disordered" evidence="1">
    <location>
        <begin position="125"/>
        <end position="157"/>
    </location>
</feature>
<feature type="compositionally biased region" description="Polar residues" evidence="1">
    <location>
        <begin position="1"/>
        <end position="10"/>
    </location>
</feature>
<proteinExistence type="predicted"/>
<feature type="compositionally biased region" description="Low complexity" evidence="1">
    <location>
        <begin position="128"/>
        <end position="152"/>
    </location>
</feature>
<dbReference type="RefSeq" id="WP_143162735.1">
    <property type="nucleotide sequence ID" value="NZ_RJKL01000001.1"/>
</dbReference>
<name>A0A3N1GJF4_9ACTN</name>
<protein>
    <submittedName>
        <fullName evidence="3">Uncharacterized protein</fullName>
    </submittedName>
</protein>
<evidence type="ECO:0000313" key="3">
    <source>
        <dbReference type="EMBL" id="ROP30407.1"/>
    </source>
</evidence>
<keyword evidence="2" id="KW-0472">Membrane</keyword>
<comment type="caution">
    <text evidence="3">The sequence shown here is derived from an EMBL/GenBank/DDBJ whole genome shotgun (WGS) entry which is preliminary data.</text>
</comment>
<accession>A0A3N1GJF4</accession>
<feature type="transmembrane region" description="Helical" evidence="2">
    <location>
        <begin position="57"/>
        <end position="80"/>
    </location>
</feature>
<feature type="transmembrane region" description="Helical" evidence="2">
    <location>
        <begin position="31"/>
        <end position="51"/>
    </location>
</feature>
<sequence length="264" mass="28262">MSVDQLQQEGPGQVRDNASAHNEQSSTAQRVTISVVLGWAAVVIGVVTDVPDLLSLPPWWSCGLAAAGGLAIFAVGLLLVRRGWNRPLGWPAVGAVTLGVLGAMLTLASPALLLDPFADGRDSAGVDAALPAPNESSSAAPSTLPTTTAPAPQRSPGKPVFIWEEKDVDLDPEIEGGRADFTLYWNHLYEHLVLKDGWFARVSSPTAKACDDAPDWDDEILAKPKTLVCLKTDLEKYVVLSIVSTSGQDIHKQNMTYRVVYKEP</sequence>
<feature type="region of interest" description="Disordered" evidence="1">
    <location>
        <begin position="1"/>
        <end position="25"/>
    </location>
</feature>
<gene>
    <name evidence="3" type="ORF">EDD30_3253</name>
</gene>
<reference evidence="3 4" key="1">
    <citation type="submission" date="2018-11" db="EMBL/GenBank/DDBJ databases">
        <title>Sequencing the genomes of 1000 actinobacteria strains.</title>
        <authorList>
            <person name="Klenk H.-P."/>
        </authorList>
    </citation>
    <scope>NUCLEOTIDE SEQUENCE [LARGE SCALE GENOMIC DNA]</scope>
    <source>
        <strain evidence="3 4">DSM 43634</strain>
    </source>
</reference>
<dbReference type="Proteomes" id="UP000271683">
    <property type="component" value="Unassembled WGS sequence"/>
</dbReference>
<dbReference type="EMBL" id="RJKL01000001">
    <property type="protein sequence ID" value="ROP30407.1"/>
    <property type="molecule type" value="Genomic_DNA"/>
</dbReference>
<dbReference type="AlphaFoldDB" id="A0A3N1GJF4"/>
<evidence type="ECO:0000256" key="2">
    <source>
        <dbReference type="SAM" id="Phobius"/>
    </source>
</evidence>
<keyword evidence="2" id="KW-0812">Transmembrane</keyword>